<keyword evidence="1" id="KW-0175">Coiled coil</keyword>
<dbReference type="KEGG" id="can:Cyan10605_3554"/>
<organism evidence="3 4">
    <name type="scientific">Cyanobacterium aponinum (strain PCC 10605)</name>
    <dbReference type="NCBI Taxonomy" id="755178"/>
    <lineage>
        <taxon>Bacteria</taxon>
        <taxon>Bacillati</taxon>
        <taxon>Cyanobacteriota</taxon>
        <taxon>Cyanophyceae</taxon>
        <taxon>Oscillatoriophycideae</taxon>
        <taxon>Chroococcales</taxon>
        <taxon>Geminocystaceae</taxon>
        <taxon>Cyanobacterium</taxon>
    </lineage>
</organism>
<gene>
    <name evidence="3" type="ordered locus">Cyan10605_3554</name>
</gene>
<feature type="compositionally biased region" description="Polar residues" evidence="2">
    <location>
        <begin position="11"/>
        <end position="21"/>
    </location>
</feature>
<feature type="compositionally biased region" description="Basic residues" evidence="2">
    <location>
        <begin position="1"/>
        <end position="10"/>
    </location>
</feature>
<proteinExistence type="predicted"/>
<feature type="coiled-coil region" evidence="1">
    <location>
        <begin position="117"/>
        <end position="151"/>
    </location>
</feature>
<protein>
    <submittedName>
        <fullName evidence="3">Uncharacterized protein</fullName>
    </submittedName>
</protein>
<geneLocation type="plasmid" evidence="3 4">
    <name>pCYAN10605.01</name>
</geneLocation>
<sequence>MLNIPHHKVRNQNSEVRTNSNKSKLEELIELRKKVNQLEQLIQEIMPLAISEAIDIMGNEETVNGKNVVYSQKNKGKITVTFRKQYPTIKDNTTLKRLDEDIKAELQLLTQKHSSQLSNLDTQLAELDNTIAQLETEKEKLMTNKRLINLKTRFNTERENGMELVPNLSVYIDK</sequence>
<name>K9ZA42_CYAAP</name>
<dbReference type="EMBL" id="CP003948">
    <property type="protein sequence ID" value="AFZ55587.1"/>
    <property type="molecule type" value="Genomic_DNA"/>
</dbReference>
<keyword evidence="4" id="KW-1185">Reference proteome</keyword>
<keyword evidence="3" id="KW-0614">Plasmid</keyword>
<accession>K9ZA42</accession>
<dbReference type="Proteomes" id="UP000010480">
    <property type="component" value="Plasmid pCYAN10605.01"/>
</dbReference>
<evidence type="ECO:0000256" key="2">
    <source>
        <dbReference type="SAM" id="MobiDB-lite"/>
    </source>
</evidence>
<dbReference type="HOGENOM" id="CLU_1537541_0_0_3"/>
<evidence type="ECO:0000256" key="1">
    <source>
        <dbReference type="SAM" id="Coils"/>
    </source>
</evidence>
<reference evidence="4" key="1">
    <citation type="journal article" date="2013" name="Proc. Natl. Acad. Sci. U.S.A.">
        <title>Improving the coverage of the cyanobacterial phylum using diversity-driven genome sequencing.</title>
        <authorList>
            <person name="Shih P.M."/>
            <person name="Wu D."/>
            <person name="Latifi A."/>
            <person name="Axen S.D."/>
            <person name="Fewer D.P."/>
            <person name="Talla E."/>
            <person name="Calteau A."/>
            <person name="Cai F."/>
            <person name="Tandeau de Marsac N."/>
            <person name="Rippka R."/>
            <person name="Herdman M."/>
            <person name="Sivonen K."/>
            <person name="Coursin T."/>
            <person name="Laurent T."/>
            <person name="Goodwin L."/>
            <person name="Nolan M."/>
            <person name="Davenport K.W."/>
            <person name="Han C.S."/>
            <person name="Rubin E.M."/>
            <person name="Eisen J.A."/>
            <person name="Woyke T."/>
            <person name="Gugger M."/>
            <person name="Kerfeld C.A."/>
        </authorList>
    </citation>
    <scope>NUCLEOTIDE SEQUENCE [LARGE SCALE GENOMIC DNA]</scope>
    <source>
        <strain evidence="4">PCC 10605</strain>
        <plasmid evidence="4">Plasmid pCYAN10605.01</plasmid>
    </source>
</reference>
<evidence type="ECO:0000313" key="3">
    <source>
        <dbReference type="EMBL" id="AFZ55587.1"/>
    </source>
</evidence>
<dbReference type="RefSeq" id="WP_015221302.1">
    <property type="nucleotide sequence ID" value="NC_019777.1"/>
</dbReference>
<dbReference type="eggNOG" id="ENOG5033M47">
    <property type="taxonomic scope" value="Bacteria"/>
</dbReference>
<dbReference type="AlphaFoldDB" id="K9ZA42"/>
<feature type="region of interest" description="Disordered" evidence="2">
    <location>
        <begin position="1"/>
        <end position="21"/>
    </location>
</feature>
<evidence type="ECO:0000313" key="4">
    <source>
        <dbReference type="Proteomes" id="UP000010480"/>
    </source>
</evidence>